<feature type="region of interest" description="Disordered" evidence="1">
    <location>
        <begin position="296"/>
        <end position="334"/>
    </location>
</feature>
<gene>
    <name evidence="3" type="ORF">O9H85_21435</name>
</gene>
<dbReference type="Pfam" id="PF14238">
    <property type="entry name" value="DUF4340"/>
    <property type="match status" value="1"/>
</dbReference>
<evidence type="ECO:0000313" key="4">
    <source>
        <dbReference type="Proteomes" id="UP001527882"/>
    </source>
</evidence>
<sequence>MKKFIPTLILVVLCIGGFWYASSKDFFKEKKPDAPALVTVKKEDVASYAIKSGDTAVEIQQKDGKWTMAKPSPLPLNDFSTTGWVDSFNGATKDKTVDANPKDLAQFGLDKPKQEFSVTMKDGTTHTLSIGDPVAVQGFDYAKFSGSPEVFQISDTTVKALDKKPLDFMEKSPVTLNYEQVRSLSVDWKGQQWTLTKSEPDKKSFEANWKLGDKEVKGADASNYLDKAAFLSTNELVKPASDVKGLDAPELKIMVKEADQAGKETTNVYAGKVEGSNVWIAQQGGPWAFAVPADSVQALSDQGKDKPPATAAPTDGTQAPAGTPSPGAAPAGGK</sequence>
<evidence type="ECO:0000259" key="2">
    <source>
        <dbReference type="Pfam" id="PF14238"/>
    </source>
</evidence>
<feature type="compositionally biased region" description="Low complexity" evidence="1">
    <location>
        <begin position="316"/>
        <end position="334"/>
    </location>
</feature>
<reference evidence="3 4" key="1">
    <citation type="submission" date="2022-12" db="EMBL/GenBank/DDBJ databases">
        <title>Draft genome sequence of Paenibacillus sp. dW9.</title>
        <authorList>
            <person name="Choi E.-W."/>
            <person name="Kim D.-U."/>
        </authorList>
    </citation>
    <scope>NUCLEOTIDE SEQUENCE [LARGE SCALE GENOMIC DNA]</scope>
    <source>
        <strain evidence="4">dW9</strain>
    </source>
</reference>
<name>A0ABT4QDK5_9BACL</name>
<comment type="caution">
    <text evidence="3">The sequence shown here is derived from an EMBL/GenBank/DDBJ whole genome shotgun (WGS) entry which is preliminary data.</text>
</comment>
<organism evidence="3 4">
    <name type="scientific">Paenibacillus gyeongsangnamensis</name>
    <dbReference type="NCBI Taxonomy" id="3388067"/>
    <lineage>
        <taxon>Bacteria</taxon>
        <taxon>Bacillati</taxon>
        <taxon>Bacillota</taxon>
        <taxon>Bacilli</taxon>
        <taxon>Bacillales</taxon>
        <taxon>Paenibacillaceae</taxon>
        <taxon>Paenibacillus</taxon>
    </lineage>
</organism>
<protein>
    <submittedName>
        <fullName evidence="3">DUF4340 domain-containing protein</fullName>
    </submittedName>
</protein>
<feature type="domain" description="DUF4340" evidence="2">
    <location>
        <begin position="66"/>
        <end position="249"/>
    </location>
</feature>
<dbReference type="Proteomes" id="UP001527882">
    <property type="component" value="Unassembled WGS sequence"/>
</dbReference>
<dbReference type="RefSeq" id="WP_269883465.1">
    <property type="nucleotide sequence ID" value="NZ_JAQAGZ010000014.1"/>
</dbReference>
<accession>A0ABT4QDK5</accession>
<evidence type="ECO:0000313" key="3">
    <source>
        <dbReference type="EMBL" id="MCZ8514938.1"/>
    </source>
</evidence>
<keyword evidence="4" id="KW-1185">Reference proteome</keyword>
<dbReference type="EMBL" id="JAQAGZ010000014">
    <property type="protein sequence ID" value="MCZ8514938.1"/>
    <property type="molecule type" value="Genomic_DNA"/>
</dbReference>
<dbReference type="InterPro" id="IPR025641">
    <property type="entry name" value="DUF4340"/>
</dbReference>
<proteinExistence type="predicted"/>
<evidence type="ECO:0000256" key="1">
    <source>
        <dbReference type="SAM" id="MobiDB-lite"/>
    </source>
</evidence>